<gene>
    <name evidence="1" type="ORF">EA71_01795</name>
</gene>
<dbReference type="Proteomes" id="UP000252797">
    <property type="component" value="Unassembled WGS sequence"/>
</dbReference>
<name>A0A367CGC1_9ENTE</name>
<dbReference type="AlphaFoldDB" id="A0A367CGC1"/>
<protein>
    <submittedName>
        <fullName evidence="1">Uncharacterized protein</fullName>
    </submittedName>
</protein>
<organism evidence="1 2">
    <name type="scientific">Enterococcus durans</name>
    <dbReference type="NCBI Taxonomy" id="53345"/>
    <lineage>
        <taxon>Bacteria</taxon>
        <taxon>Bacillati</taxon>
        <taxon>Bacillota</taxon>
        <taxon>Bacilli</taxon>
        <taxon>Lactobacillales</taxon>
        <taxon>Enterococcaceae</taxon>
        <taxon>Enterococcus</taxon>
    </lineage>
</organism>
<dbReference type="EMBL" id="LEPB01000004">
    <property type="protein sequence ID" value="RCA11040.1"/>
    <property type="molecule type" value="Genomic_DNA"/>
</dbReference>
<evidence type="ECO:0000313" key="2">
    <source>
        <dbReference type="Proteomes" id="UP000252797"/>
    </source>
</evidence>
<accession>A0A367CGC1</accession>
<dbReference type="RefSeq" id="WP_228012498.1">
    <property type="nucleotide sequence ID" value="NZ_JAANZI010000006.1"/>
</dbReference>
<reference evidence="1 2" key="1">
    <citation type="submission" date="2015-06" db="EMBL/GenBank/DDBJ databases">
        <title>The Genome Sequence of Enterococcus durans 4EA1.</title>
        <authorList>
            <consortium name="The Broad Institute Genomics Platform"/>
            <consortium name="The Broad Institute Genome Sequencing Center for Infectious Disease"/>
            <person name="Earl A.M."/>
            <person name="Van Tyne D."/>
            <person name="Lebreton F."/>
            <person name="Saavedra J.T."/>
            <person name="Gilmore M.S."/>
            <person name="Manson Mcguire A."/>
            <person name="Clock S."/>
            <person name="Crupain M."/>
            <person name="Rangan U."/>
            <person name="Young S."/>
            <person name="Abouelleil A."/>
            <person name="Cao P."/>
            <person name="Chapman S.B."/>
            <person name="Griggs A."/>
            <person name="Priest M."/>
            <person name="Shea T."/>
            <person name="Wortman J."/>
            <person name="Nusbaum C."/>
            <person name="Birren B."/>
        </authorList>
    </citation>
    <scope>NUCLEOTIDE SEQUENCE [LARGE SCALE GENOMIC DNA]</scope>
    <source>
        <strain evidence="1 2">4EA1</strain>
    </source>
</reference>
<sequence length="143" mass="16620">MNDIKVGQVWENKHLFNDAYDVVVCWVNDGFVWSHYTDDDDLVKESQSDFLRLRRLKSDTYFVNDDQKIVFEQLKLNAGSNGSLTKAIHSLYNLLIISSNRIEKDGAEGLLKAKKSLARLTRKQEAEIMQVFSAWVFEQEEEE</sequence>
<comment type="caution">
    <text evidence="1">The sequence shown here is derived from an EMBL/GenBank/DDBJ whole genome shotgun (WGS) entry which is preliminary data.</text>
</comment>
<proteinExistence type="predicted"/>
<evidence type="ECO:0000313" key="1">
    <source>
        <dbReference type="EMBL" id="RCA11040.1"/>
    </source>
</evidence>